<organism evidence="2 3">
    <name type="scientific">Coregonus suidteri</name>
    <dbReference type="NCBI Taxonomy" id="861788"/>
    <lineage>
        <taxon>Eukaryota</taxon>
        <taxon>Metazoa</taxon>
        <taxon>Chordata</taxon>
        <taxon>Craniata</taxon>
        <taxon>Vertebrata</taxon>
        <taxon>Euteleostomi</taxon>
        <taxon>Actinopterygii</taxon>
        <taxon>Neopterygii</taxon>
        <taxon>Teleostei</taxon>
        <taxon>Protacanthopterygii</taxon>
        <taxon>Salmoniformes</taxon>
        <taxon>Salmonidae</taxon>
        <taxon>Coregoninae</taxon>
        <taxon>Coregonus</taxon>
    </lineage>
</organism>
<reference evidence="2 3" key="1">
    <citation type="submission" date="2021-04" db="EMBL/GenBank/DDBJ databases">
        <authorList>
            <person name="De Guttry C."/>
            <person name="Zahm M."/>
            <person name="Klopp C."/>
            <person name="Cabau C."/>
            <person name="Louis A."/>
            <person name="Berthelot C."/>
            <person name="Parey E."/>
            <person name="Roest Crollius H."/>
            <person name="Montfort J."/>
            <person name="Robinson-Rechavi M."/>
            <person name="Bucao C."/>
            <person name="Bouchez O."/>
            <person name="Gislard M."/>
            <person name="Lluch J."/>
            <person name="Milhes M."/>
            <person name="Lampietro C."/>
            <person name="Lopez Roques C."/>
            <person name="Donnadieu C."/>
            <person name="Braasch I."/>
            <person name="Desvignes T."/>
            <person name="Postlethwait J."/>
            <person name="Bobe J."/>
            <person name="Wedekind C."/>
            <person name="Guiguen Y."/>
        </authorList>
    </citation>
    <scope>NUCLEOTIDE SEQUENCE [LARGE SCALE GENOMIC DNA]</scope>
    <source>
        <strain evidence="2">Cs_M1</strain>
        <tissue evidence="2">Blood</tissue>
    </source>
</reference>
<protein>
    <submittedName>
        <fullName evidence="2">Uncharacterized protein</fullName>
    </submittedName>
</protein>
<comment type="caution">
    <text evidence="2">The sequence shown here is derived from an EMBL/GenBank/DDBJ whole genome shotgun (WGS) entry which is preliminary data.</text>
</comment>
<accession>A0AAN8KLY2</accession>
<dbReference type="AlphaFoldDB" id="A0AAN8KLY2"/>
<proteinExistence type="predicted"/>
<name>A0AAN8KLY2_9TELE</name>
<sequence>MTSPHCPRPSKNLSAAETRPRHSICHNTDGNISFIYMELQKDLDSDKCFVVLALYLI</sequence>
<evidence type="ECO:0000256" key="1">
    <source>
        <dbReference type="SAM" id="MobiDB-lite"/>
    </source>
</evidence>
<evidence type="ECO:0000313" key="2">
    <source>
        <dbReference type="EMBL" id="KAK6293963.1"/>
    </source>
</evidence>
<keyword evidence="3" id="KW-1185">Reference proteome</keyword>
<dbReference type="Proteomes" id="UP001356427">
    <property type="component" value="Unassembled WGS sequence"/>
</dbReference>
<gene>
    <name evidence="2" type="ORF">J4Q44_G00347930</name>
</gene>
<feature type="region of interest" description="Disordered" evidence="1">
    <location>
        <begin position="1"/>
        <end position="20"/>
    </location>
</feature>
<evidence type="ECO:0000313" key="3">
    <source>
        <dbReference type="Proteomes" id="UP001356427"/>
    </source>
</evidence>
<dbReference type="EMBL" id="JAGTTL010000035">
    <property type="protein sequence ID" value="KAK6293963.1"/>
    <property type="molecule type" value="Genomic_DNA"/>
</dbReference>